<evidence type="ECO:0000313" key="2">
    <source>
        <dbReference type="EMBL" id="NOL45495.1"/>
    </source>
</evidence>
<sequence length="477" mass="53524">MADDRKPNELLRRARGSMSQDLLAEKVNEVIYHATGRTAEMTSKTISDYERGWYAWPRDDVRSALCQIFDVETPEELGFHDTRMRRAYARAPVDLLALAEERRRPSAIERVTVPGGRSYFGAEISAHYSAVEHQQTNLLLVEPDAEMLAGLGRPDRRTLVVAVDRDRRHYVVDGRRFMDRASRSDGLQAVPAANVVDDLSLGIIWATTNADAALLADDAQLERSQAYVAHQEAQRDSRGDVDEVPALNRVASLWLGSYFCSRHIVRHLDAIGGDPLFWTREQRGEEAAAWLLWAHKFDYLRGTWRRFSTMRRAFCIPESEVKESAGYERVLFLLAMALMEAFDIQIELSGEPDHARVEGFVLADQAIVANWLGSPGLWSVEASASPARVSTYRQLAGQVAGESLTSQPTPLGRLAAAAEYLGVPWEWFRRRCTELAAVGVDDICHPRSRLVSTRGLNTAISYIAHLDVLEGDDFARR</sequence>
<gene>
    <name evidence="1" type="ORF">HNR71_002346</name>
    <name evidence="2" type="ORF">HPO96_35135</name>
</gene>
<name>A0A7Y4L6U9_9ACTN</name>
<reference evidence="2 3" key="1">
    <citation type="submission" date="2020-05" db="EMBL/GenBank/DDBJ databases">
        <title>Genome sequence of Kribbella sandramycini ATCC 39419.</title>
        <authorList>
            <person name="Maclea K.S."/>
            <person name="Fair J.L."/>
        </authorList>
    </citation>
    <scope>NUCLEOTIDE SEQUENCE [LARGE SCALE GENOMIC DNA]</scope>
    <source>
        <strain evidence="2 3">ATCC 39419</strain>
    </source>
</reference>
<evidence type="ECO:0000313" key="3">
    <source>
        <dbReference type="Proteomes" id="UP000534306"/>
    </source>
</evidence>
<dbReference type="EMBL" id="JABJRC010000013">
    <property type="protein sequence ID" value="NOL45495.1"/>
    <property type="molecule type" value="Genomic_DNA"/>
</dbReference>
<dbReference type="Proteomes" id="UP000534306">
    <property type="component" value="Unassembled WGS sequence"/>
</dbReference>
<dbReference type="EMBL" id="JACHKF010000001">
    <property type="protein sequence ID" value="MBB6566709.1"/>
    <property type="molecule type" value="Genomic_DNA"/>
</dbReference>
<evidence type="ECO:0000313" key="4">
    <source>
        <dbReference type="Proteomes" id="UP000553957"/>
    </source>
</evidence>
<evidence type="ECO:0000313" key="1">
    <source>
        <dbReference type="EMBL" id="MBB6566709.1"/>
    </source>
</evidence>
<accession>A0A7Y4L6U9</accession>
<comment type="caution">
    <text evidence="2">The sequence shown here is derived from an EMBL/GenBank/DDBJ whole genome shotgun (WGS) entry which is preliminary data.</text>
</comment>
<dbReference type="RefSeq" id="WP_171678793.1">
    <property type="nucleotide sequence ID" value="NZ_BAAAGT010000004.1"/>
</dbReference>
<protein>
    <submittedName>
        <fullName evidence="2">Uncharacterized protein</fullName>
    </submittedName>
</protein>
<proteinExistence type="predicted"/>
<keyword evidence="3" id="KW-1185">Reference proteome</keyword>
<dbReference type="AlphaFoldDB" id="A0A7Y4L6U9"/>
<organism evidence="2 3">
    <name type="scientific">Kribbella sandramycini</name>
    <dbReference type="NCBI Taxonomy" id="60450"/>
    <lineage>
        <taxon>Bacteria</taxon>
        <taxon>Bacillati</taxon>
        <taxon>Actinomycetota</taxon>
        <taxon>Actinomycetes</taxon>
        <taxon>Propionibacteriales</taxon>
        <taxon>Kribbellaceae</taxon>
        <taxon>Kribbella</taxon>
    </lineage>
</organism>
<dbReference type="Proteomes" id="UP000553957">
    <property type="component" value="Unassembled WGS sequence"/>
</dbReference>
<reference evidence="1 4" key="2">
    <citation type="submission" date="2020-08" db="EMBL/GenBank/DDBJ databases">
        <title>Sequencing the genomes of 1000 actinobacteria strains.</title>
        <authorList>
            <person name="Klenk H.-P."/>
        </authorList>
    </citation>
    <scope>NUCLEOTIDE SEQUENCE [LARGE SCALE GENOMIC DNA]</scope>
    <source>
        <strain evidence="1 4">DSM 15626</strain>
    </source>
</reference>